<dbReference type="Proteomes" id="UP001231675">
    <property type="component" value="Unassembled WGS sequence"/>
</dbReference>
<name>A0ABT9L8I6_STRGD</name>
<keyword evidence="6" id="KW-0131">Cell cycle</keyword>
<dbReference type="EMBL" id="JAURUD010000001">
    <property type="protein sequence ID" value="MDP9680024.1"/>
    <property type="molecule type" value="Genomic_DNA"/>
</dbReference>
<keyword evidence="4" id="KW-0749">Sporulation</keyword>
<evidence type="ECO:0000313" key="8">
    <source>
        <dbReference type="Proteomes" id="UP001231675"/>
    </source>
</evidence>
<evidence type="ECO:0000256" key="2">
    <source>
        <dbReference type="ARBA" id="ARBA00009323"/>
    </source>
</evidence>
<gene>
    <name evidence="7" type="ORF">J2S47_000526</name>
</gene>
<dbReference type="InterPro" id="IPR006776">
    <property type="entry name" value="SsgB"/>
</dbReference>
<dbReference type="InterPro" id="IPR038658">
    <property type="entry name" value="SsgB_sf"/>
</dbReference>
<keyword evidence="5" id="KW-0717">Septation</keyword>
<evidence type="ECO:0000256" key="5">
    <source>
        <dbReference type="ARBA" id="ARBA00023210"/>
    </source>
</evidence>
<evidence type="ECO:0000256" key="1">
    <source>
        <dbReference type="ARBA" id="ARBA00004431"/>
    </source>
</evidence>
<organism evidence="7 8">
    <name type="scientific">Streptomyces griseoviridis</name>
    <dbReference type="NCBI Taxonomy" id="45398"/>
    <lineage>
        <taxon>Bacteria</taxon>
        <taxon>Bacillati</taxon>
        <taxon>Actinomycetota</taxon>
        <taxon>Actinomycetes</taxon>
        <taxon>Kitasatosporales</taxon>
        <taxon>Streptomycetaceae</taxon>
        <taxon>Streptomyces</taxon>
    </lineage>
</organism>
<dbReference type="Pfam" id="PF04686">
    <property type="entry name" value="SsgA"/>
    <property type="match status" value="1"/>
</dbReference>
<proteinExistence type="inferred from homology"/>
<comment type="similarity">
    <text evidence="2">Belongs to the SsgA family.</text>
</comment>
<keyword evidence="8" id="KW-1185">Reference proteome</keyword>
<keyword evidence="3" id="KW-0132">Cell division</keyword>
<dbReference type="Gene3D" id="2.30.31.20">
    <property type="entry name" value="Sporulation-specific cell division protein SsgB"/>
    <property type="match status" value="1"/>
</dbReference>
<comment type="caution">
    <text evidence="7">The sequence shown here is derived from an EMBL/GenBank/DDBJ whole genome shotgun (WGS) entry which is preliminary data.</text>
</comment>
<accession>A0ABT9L8I6</accession>
<evidence type="ECO:0008006" key="9">
    <source>
        <dbReference type="Google" id="ProtNLM"/>
    </source>
</evidence>
<comment type="subcellular location">
    <subcellularLocation>
        <location evidence="1">Cell septum</location>
    </subcellularLocation>
</comment>
<dbReference type="GeneID" id="91549454"/>
<evidence type="ECO:0000256" key="3">
    <source>
        <dbReference type="ARBA" id="ARBA00022618"/>
    </source>
</evidence>
<protein>
    <recommendedName>
        <fullName evidence="9">SsgA family sporulation/cell division regulator</fullName>
    </recommendedName>
</protein>
<dbReference type="RefSeq" id="WP_189420633.1">
    <property type="nucleotide sequence ID" value="NZ_BMSM01000013.1"/>
</dbReference>
<evidence type="ECO:0000313" key="7">
    <source>
        <dbReference type="EMBL" id="MDP9680024.1"/>
    </source>
</evidence>
<reference evidence="7 8" key="1">
    <citation type="submission" date="2023-07" db="EMBL/GenBank/DDBJ databases">
        <title>Sequencing the genomes of 1000 actinobacteria strains.</title>
        <authorList>
            <person name="Klenk H.-P."/>
        </authorList>
    </citation>
    <scope>NUCLEOTIDE SEQUENCE [LARGE SCALE GENOMIC DNA]</scope>
    <source>
        <strain evidence="7 8">DSM 40229</strain>
    </source>
</reference>
<evidence type="ECO:0000256" key="4">
    <source>
        <dbReference type="ARBA" id="ARBA00022969"/>
    </source>
</evidence>
<sequence length="152" mass="16693">MSTHTGGAHDRVPARGQDVTACVPAVLAAGASRGRAVSLRCTYVPRDPFAVMLELPGDAAADGLRWYCARDLLQSGLRRPSGEGDVRVWPPCRRGGREEVRVLLRDGFGSFLLEVPAQPLRNWLVRTWEAVAPGQEDDWSDWDAWLLSLLDG</sequence>
<evidence type="ECO:0000256" key="6">
    <source>
        <dbReference type="ARBA" id="ARBA00023306"/>
    </source>
</evidence>